<keyword evidence="10" id="KW-0964">Secreted</keyword>
<evidence type="ECO:0000256" key="4">
    <source>
        <dbReference type="ARBA" id="ARBA00013229"/>
    </source>
</evidence>
<feature type="transmembrane region" description="Helical" evidence="12">
    <location>
        <begin position="144"/>
        <end position="165"/>
    </location>
</feature>
<dbReference type="InterPro" id="IPR033131">
    <property type="entry name" value="Pectinesterase_Asp_AS"/>
</dbReference>
<comment type="caution">
    <text evidence="14">The sequence shown here is derived from an EMBL/GenBank/DDBJ whole genome shotgun (WGS) entry which is preliminary data.</text>
</comment>
<dbReference type="PROSITE" id="PS00800">
    <property type="entry name" value="PECTINESTERASE_1"/>
    <property type="match status" value="1"/>
</dbReference>
<dbReference type="SMART" id="SM00856">
    <property type="entry name" value="PMEI"/>
    <property type="match status" value="1"/>
</dbReference>
<dbReference type="InterPro" id="IPR035513">
    <property type="entry name" value="Invertase/methylesterase_inhib"/>
</dbReference>
<feature type="region of interest" description="Disordered" evidence="11">
    <location>
        <begin position="169"/>
        <end position="192"/>
    </location>
</feature>
<dbReference type="Pfam" id="PF04043">
    <property type="entry name" value="PMEI"/>
    <property type="match status" value="1"/>
</dbReference>
<proteinExistence type="inferred from homology"/>
<dbReference type="InterPro" id="IPR018040">
    <property type="entry name" value="Pectinesterase_Tyr_AS"/>
</dbReference>
<sequence>MDVCILDNGNPEDVAETRMLKGVAVVKTLAGLRGWGYEYCAIAGKTCAANVGPAGDAELVQEGGLFFLEKMRLHLTKRGVGFELTGFLLSADAPFSWKSEESFLPVVVSARPVKAMAGGFNGGAPKYDAPPYYTQNNSSKRRRWCIVLTAVIVLVVIICAIAIPVSMKKNKDDDKGNASADNGGTGSGSSLERACNQTRYPEVCMTSLGQLPNANTSNPRDLVRIAVFAASAGVSQELDRAQALLKDASKDPNLSAAASDCVDNLVDSLAEINETLDRLNDWDLLKLKEQLGDLQTWMSSALTLQQTCHDDFVDMNVTTGPAAEFLSKGEYTEKLLSNALAMVNTLKTITNDFLGRRLLSESQTFTKESEDWVSPLRKLLQSTSTVVPDVTVALDGSGDYTSIQKAVDDAPQKSDTRYVIYIKAGVYKEYVEVKKNFWNIMFIGDGQNKSIISGNKSVVGSGVTTSKTGTLTVMAKGFIGRDFAVENTAGAINHQAVALRAAGDLSAFWRCTFLGFQDTLYTHTNRQFYKDCTVVGTVDFIFGNAAVVLQTCTVLATVGNPGQQNTFTAQGRTDPNQNTGISFQGCTIDATATLKAEAAEHATYLGRPWKPYSVTVFLQSTLGSIIHPDGWLLWNGETQHLDTIYYAEYMNSGPGAGVSKRVPWSYQIANVKDARKFTANDFLSAPTWLPSTNIQYTGSI</sequence>
<evidence type="ECO:0000256" key="1">
    <source>
        <dbReference type="ARBA" id="ARBA00005184"/>
    </source>
</evidence>
<dbReference type="NCBIfam" id="TIGR01614">
    <property type="entry name" value="PME_inhib"/>
    <property type="match status" value="1"/>
</dbReference>
<dbReference type="Gene3D" id="2.160.20.10">
    <property type="entry name" value="Single-stranded right-handed beta-helix, Pectin lyase-like"/>
    <property type="match status" value="1"/>
</dbReference>
<evidence type="ECO:0000256" key="2">
    <source>
        <dbReference type="ARBA" id="ARBA00006027"/>
    </source>
</evidence>
<reference evidence="14" key="1">
    <citation type="submission" date="2016-03" db="EMBL/GenBank/DDBJ databases">
        <title>Mechanisms controlling the formation of the plant cell surface in tip-growing cells are functionally conserved among land plants.</title>
        <authorList>
            <person name="Honkanen S."/>
            <person name="Jones V.A."/>
            <person name="Morieri G."/>
            <person name="Champion C."/>
            <person name="Hetherington A.J."/>
            <person name="Kelly S."/>
            <person name="Saint-Marcoux D."/>
            <person name="Proust H."/>
            <person name="Prescott H."/>
            <person name="Dolan L."/>
        </authorList>
    </citation>
    <scope>NUCLEOTIDE SEQUENCE [LARGE SCALE GENOMIC DNA]</scope>
    <source>
        <tissue evidence="14">Whole gametophyte</tissue>
    </source>
</reference>
<evidence type="ECO:0000256" key="5">
    <source>
        <dbReference type="ARBA" id="ARBA00022801"/>
    </source>
</evidence>
<keyword evidence="5 10" id="KW-0378">Hydrolase</keyword>
<dbReference type="SUPFAM" id="SSF51126">
    <property type="entry name" value="Pectin lyase-like"/>
    <property type="match status" value="1"/>
</dbReference>
<keyword evidence="15" id="KW-1185">Reference proteome</keyword>
<feature type="domain" description="Pectinesterase inhibitor" evidence="13">
    <location>
        <begin position="186"/>
        <end position="342"/>
    </location>
</feature>
<dbReference type="Pfam" id="PF01095">
    <property type="entry name" value="Pectinesterase"/>
    <property type="match status" value="1"/>
</dbReference>
<dbReference type="FunFam" id="2.160.20.10:FF:000001">
    <property type="entry name" value="Pectinesterase"/>
    <property type="match status" value="1"/>
</dbReference>
<organism evidence="14 15">
    <name type="scientific">Marchantia polymorpha subsp. ruderalis</name>
    <dbReference type="NCBI Taxonomy" id="1480154"/>
    <lineage>
        <taxon>Eukaryota</taxon>
        <taxon>Viridiplantae</taxon>
        <taxon>Streptophyta</taxon>
        <taxon>Embryophyta</taxon>
        <taxon>Marchantiophyta</taxon>
        <taxon>Marchantiopsida</taxon>
        <taxon>Marchantiidae</taxon>
        <taxon>Marchantiales</taxon>
        <taxon>Marchantiaceae</taxon>
        <taxon>Marchantia</taxon>
    </lineage>
</organism>
<dbReference type="InterPro" id="IPR011050">
    <property type="entry name" value="Pectin_lyase_fold/virulence"/>
</dbReference>
<keyword evidence="10" id="KW-0134">Cell wall</keyword>
<accession>A0A176VSH2</accession>
<keyword evidence="10" id="KW-0961">Cell wall biogenesis/degradation</keyword>
<comment type="similarity">
    <text evidence="2">In the N-terminal section; belongs to the PMEI family.</text>
</comment>
<protein>
    <recommendedName>
        <fullName evidence="4 10">Pectinesterase</fullName>
        <ecNumber evidence="4 10">3.1.1.11</ecNumber>
    </recommendedName>
</protein>
<feature type="active site" evidence="9">
    <location>
        <position position="539"/>
    </location>
</feature>
<evidence type="ECO:0000313" key="15">
    <source>
        <dbReference type="Proteomes" id="UP000077202"/>
    </source>
</evidence>
<evidence type="ECO:0000256" key="6">
    <source>
        <dbReference type="ARBA" id="ARBA00023085"/>
    </source>
</evidence>
<evidence type="ECO:0000256" key="8">
    <source>
        <dbReference type="ARBA" id="ARBA00023180"/>
    </source>
</evidence>
<dbReference type="CDD" id="cd15798">
    <property type="entry name" value="PMEI-like_3"/>
    <property type="match status" value="1"/>
</dbReference>
<dbReference type="EC" id="3.1.1.11" evidence="4 10"/>
<dbReference type="Gene3D" id="1.20.140.40">
    <property type="entry name" value="Invertase/pectin methylesterase inhibitor family protein"/>
    <property type="match status" value="1"/>
</dbReference>
<dbReference type="UniPathway" id="UPA00545">
    <property type="reaction ID" value="UER00823"/>
</dbReference>
<dbReference type="Proteomes" id="UP000077202">
    <property type="component" value="Unassembled WGS sequence"/>
</dbReference>
<comment type="similarity">
    <text evidence="3">In the C-terminal section; belongs to the pectinesterase family.</text>
</comment>
<comment type="pathway">
    <text evidence="1 10">Glycan metabolism; pectin degradation; 2-dehydro-3-deoxy-D-gluconate from pectin: step 1/5.</text>
</comment>
<evidence type="ECO:0000256" key="9">
    <source>
        <dbReference type="PROSITE-ProRule" id="PRU10040"/>
    </source>
</evidence>
<evidence type="ECO:0000313" key="14">
    <source>
        <dbReference type="EMBL" id="OAE23770.1"/>
    </source>
</evidence>
<comment type="subcellular location">
    <subcellularLocation>
        <location evidence="10">Secreted</location>
        <location evidence="10">Cell wall</location>
    </subcellularLocation>
</comment>
<name>A0A176VSH2_MARPO</name>
<keyword evidence="12" id="KW-1133">Transmembrane helix</keyword>
<dbReference type="InterPro" id="IPR006501">
    <property type="entry name" value="Pectinesterase_inhib_dom"/>
</dbReference>
<dbReference type="AlphaFoldDB" id="A0A176VSH2"/>
<dbReference type="GO" id="GO:0030599">
    <property type="term" value="F:pectinesterase activity"/>
    <property type="evidence" value="ECO:0007669"/>
    <property type="project" value="UniProtKB-UniRule"/>
</dbReference>
<dbReference type="GO" id="GO:0042545">
    <property type="term" value="P:cell wall modification"/>
    <property type="evidence" value="ECO:0007669"/>
    <property type="project" value="UniProtKB-UniRule"/>
</dbReference>
<dbReference type="PANTHER" id="PTHR31707">
    <property type="entry name" value="PECTINESTERASE"/>
    <property type="match status" value="1"/>
</dbReference>
<dbReference type="FunFam" id="1.20.140.40:FF:000010">
    <property type="entry name" value="Pectinesterase"/>
    <property type="match status" value="1"/>
</dbReference>
<evidence type="ECO:0000256" key="7">
    <source>
        <dbReference type="ARBA" id="ARBA00023157"/>
    </source>
</evidence>
<gene>
    <name evidence="14" type="ORF">AXG93_323s1020</name>
</gene>
<dbReference type="SUPFAM" id="SSF101148">
    <property type="entry name" value="Plant invertase/pectin methylesterase inhibitor"/>
    <property type="match status" value="1"/>
</dbReference>
<evidence type="ECO:0000256" key="11">
    <source>
        <dbReference type="SAM" id="MobiDB-lite"/>
    </source>
</evidence>
<dbReference type="GO" id="GO:0045490">
    <property type="term" value="P:pectin catabolic process"/>
    <property type="evidence" value="ECO:0007669"/>
    <property type="project" value="UniProtKB-UniRule"/>
</dbReference>
<evidence type="ECO:0000256" key="3">
    <source>
        <dbReference type="ARBA" id="ARBA00007786"/>
    </source>
</evidence>
<keyword evidence="6 10" id="KW-0063">Aspartyl esterase</keyword>
<evidence type="ECO:0000256" key="12">
    <source>
        <dbReference type="SAM" id="Phobius"/>
    </source>
</evidence>
<evidence type="ECO:0000259" key="13">
    <source>
        <dbReference type="SMART" id="SM00856"/>
    </source>
</evidence>
<dbReference type="PROSITE" id="PS00503">
    <property type="entry name" value="PECTINESTERASE_2"/>
    <property type="match status" value="1"/>
</dbReference>
<dbReference type="GO" id="GO:0004857">
    <property type="term" value="F:enzyme inhibitor activity"/>
    <property type="evidence" value="ECO:0007669"/>
    <property type="project" value="InterPro"/>
</dbReference>
<dbReference type="InterPro" id="IPR000070">
    <property type="entry name" value="Pectinesterase_cat"/>
</dbReference>
<dbReference type="EMBL" id="LVLJ01002783">
    <property type="protein sequence ID" value="OAE23770.1"/>
    <property type="molecule type" value="Genomic_DNA"/>
</dbReference>
<keyword evidence="12" id="KW-0472">Membrane</keyword>
<evidence type="ECO:0000256" key="10">
    <source>
        <dbReference type="RuleBase" id="RU000589"/>
    </source>
</evidence>
<comment type="function">
    <text evidence="10">Acts in the modification of cell walls via demethylesterification of cell wall pectin.</text>
</comment>
<dbReference type="InterPro" id="IPR012334">
    <property type="entry name" value="Pectin_lyas_fold"/>
</dbReference>
<comment type="catalytic activity">
    <reaction evidence="10">
        <text>[(1-&gt;4)-alpha-D-galacturonosyl methyl ester](n) + n H2O = [(1-&gt;4)-alpha-D-galacturonosyl](n) + n methanol + n H(+)</text>
        <dbReference type="Rhea" id="RHEA:22380"/>
        <dbReference type="Rhea" id="RHEA-COMP:14570"/>
        <dbReference type="Rhea" id="RHEA-COMP:14573"/>
        <dbReference type="ChEBI" id="CHEBI:15377"/>
        <dbReference type="ChEBI" id="CHEBI:15378"/>
        <dbReference type="ChEBI" id="CHEBI:17790"/>
        <dbReference type="ChEBI" id="CHEBI:140522"/>
        <dbReference type="ChEBI" id="CHEBI:140523"/>
        <dbReference type="EC" id="3.1.1.11"/>
    </reaction>
</comment>
<keyword evidence="12" id="KW-0812">Transmembrane</keyword>
<keyword evidence="7" id="KW-1015">Disulfide bond</keyword>
<keyword evidence="8" id="KW-0325">Glycoprotein</keyword>